<evidence type="ECO:0000313" key="5">
    <source>
        <dbReference type="EMBL" id="POY74267.1"/>
    </source>
</evidence>
<proteinExistence type="predicted"/>
<evidence type="ECO:0000256" key="1">
    <source>
        <dbReference type="ARBA" id="ARBA00022723"/>
    </source>
</evidence>
<evidence type="ECO:0000313" key="6">
    <source>
        <dbReference type="Proteomes" id="UP000237144"/>
    </source>
</evidence>
<dbReference type="EMBL" id="PJQD01000026">
    <property type="protein sequence ID" value="POY74267.1"/>
    <property type="molecule type" value="Genomic_DNA"/>
</dbReference>
<dbReference type="Pfam" id="PF01753">
    <property type="entry name" value="zf-MYND"/>
    <property type="match status" value="1"/>
</dbReference>
<accession>A0A2S5BBX8</accession>
<dbReference type="Proteomes" id="UP000237144">
    <property type="component" value="Unassembled WGS sequence"/>
</dbReference>
<keyword evidence="3" id="KW-0862">Zinc</keyword>
<dbReference type="InterPro" id="IPR002893">
    <property type="entry name" value="Znf_MYND"/>
</dbReference>
<evidence type="ECO:0000259" key="4">
    <source>
        <dbReference type="Pfam" id="PF01753"/>
    </source>
</evidence>
<evidence type="ECO:0000256" key="3">
    <source>
        <dbReference type="ARBA" id="ARBA00022833"/>
    </source>
</evidence>
<evidence type="ECO:0000256" key="2">
    <source>
        <dbReference type="ARBA" id="ARBA00022771"/>
    </source>
</evidence>
<comment type="caution">
    <text evidence="5">The sequence shown here is derived from an EMBL/GenBank/DDBJ whole genome shotgun (WGS) entry which is preliminary data.</text>
</comment>
<protein>
    <recommendedName>
        <fullName evidence="4">MYND-type domain-containing protein</fullName>
    </recommendedName>
</protein>
<dbReference type="GO" id="GO:0008270">
    <property type="term" value="F:zinc ion binding"/>
    <property type="evidence" value="ECO:0007669"/>
    <property type="project" value="UniProtKB-KW"/>
</dbReference>
<sequence>MARPRTATKPHVCIVCGKQAKERCPPCWDAGVVTGFCSRDHQKLVWFGHRDVCGANANPCMPPPLHAQEIKWAEVSTPSPKQLKWSLDMLARPDFRKHSPDAARDCLFRVRAVVDETLISPEQVSVSHPSCILARWNAIFSQLGEDGDIQEDDLPHELYHHLQVLATLVYLGRKPVSHRPKAFKTEFVVDVVKRTLELLAPIHTPGESTKLFKALRTMVKSVVNLQGEIGRREDGMTGRVEVYQIGGR</sequence>
<feature type="domain" description="MYND-type" evidence="4">
    <location>
        <begin position="13"/>
        <end position="53"/>
    </location>
</feature>
<gene>
    <name evidence="5" type="ORF">BMF94_2705</name>
</gene>
<dbReference type="AlphaFoldDB" id="A0A2S5BBX8"/>
<keyword evidence="6" id="KW-1185">Reference proteome</keyword>
<keyword evidence="2" id="KW-0863">Zinc-finger</keyword>
<organism evidence="5 6">
    <name type="scientific">Rhodotorula taiwanensis</name>
    <dbReference type="NCBI Taxonomy" id="741276"/>
    <lineage>
        <taxon>Eukaryota</taxon>
        <taxon>Fungi</taxon>
        <taxon>Dikarya</taxon>
        <taxon>Basidiomycota</taxon>
        <taxon>Pucciniomycotina</taxon>
        <taxon>Microbotryomycetes</taxon>
        <taxon>Sporidiobolales</taxon>
        <taxon>Sporidiobolaceae</taxon>
        <taxon>Rhodotorula</taxon>
    </lineage>
</organism>
<reference evidence="5 6" key="1">
    <citation type="journal article" date="2018" name="Front. Microbiol.">
        <title>Prospects for Fungal Bioremediation of Acidic Radioactive Waste Sites: Characterization and Genome Sequence of Rhodotorula taiwanensis MD1149.</title>
        <authorList>
            <person name="Tkavc R."/>
            <person name="Matrosova V.Y."/>
            <person name="Grichenko O.E."/>
            <person name="Gostincar C."/>
            <person name="Volpe R.P."/>
            <person name="Klimenkova P."/>
            <person name="Gaidamakova E.K."/>
            <person name="Zhou C.E."/>
            <person name="Stewart B.J."/>
            <person name="Lyman M.G."/>
            <person name="Malfatti S.A."/>
            <person name="Rubinfeld B."/>
            <person name="Courtot M."/>
            <person name="Singh J."/>
            <person name="Dalgard C.L."/>
            <person name="Hamilton T."/>
            <person name="Frey K.G."/>
            <person name="Gunde-Cimerman N."/>
            <person name="Dugan L."/>
            <person name="Daly M.J."/>
        </authorList>
    </citation>
    <scope>NUCLEOTIDE SEQUENCE [LARGE SCALE GENOMIC DNA]</scope>
    <source>
        <strain evidence="5 6">MD1149</strain>
    </source>
</reference>
<name>A0A2S5BBX8_9BASI</name>
<dbReference type="OrthoDB" id="407198at2759"/>
<keyword evidence="1" id="KW-0479">Metal-binding</keyword>
<dbReference type="SUPFAM" id="SSF144232">
    <property type="entry name" value="HIT/MYND zinc finger-like"/>
    <property type="match status" value="1"/>
</dbReference>
<dbReference type="Gene3D" id="6.10.140.2220">
    <property type="match status" value="1"/>
</dbReference>